<dbReference type="AlphaFoldDB" id="A0A4U6T1M0"/>
<accession>A0A4U6T1M0</accession>
<evidence type="ECO:0000313" key="3">
    <source>
        <dbReference type="Proteomes" id="UP000298652"/>
    </source>
</evidence>
<protein>
    <recommendedName>
        <fullName evidence="1">PRISE-like Rossmann-fold domain-containing protein</fullName>
    </recommendedName>
</protein>
<organism evidence="2 3">
    <name type="scientific">Setaria viridis</name>
    <name type="common">Green bristlegrass</name>
    <name type="synonym">Setaria italica subsp. viridis</name>
    <dbReference type="NCBI Taxonomy" id="4556"/>
    <lineage>
        <taxon>Eukaryota</taxon>
        <taxon>Viridiplantae</taxon>
        <taxon>Streptophyta</taxon>
        <taxon>Embryophyta</taxon>
        <taxon>Tracheophyta</taxon>
        <taxon>Spermatophyta</taxon>
        <taxon>Magnoliopsida</taxon>
        <taxon>Liliopsida</taxon>
        <taxon>Poales</taxon>
        <taxon>Poaceae</taxon>
        <taxon>PACMAD clade</taxon>
        <taxon>Panicoideae</taxon>
        <taxon>Panicodae</taxon>
        <taxon>Paniceae</taxon>
        <taxon>Cenchrinae</taxon>
        <taxon>Setaria</taxon>
    </lineage>
</organism>
<dbReference type="EMBL" id="CM016560">
    <property type="protein sequence ID" value="TKV95457.1"/>
    <property type="molecule type" value="Genomic_DNA"/>
</dbReference>
<dbReference type="SUPFAM" id="SSF51735">
    <property type="entry name" value="NAD(P)-binding Rossmann-fold domains"/>
    <property type="match status" value="1"/>
</dbReference>
<reference evidence="2" key="1">
    <citation type="submission" date="2019-03" db="EMBL/GenBank/DDBJ databases">
        <title>WGS assembly of Setaria viridis.</title>
        <authorList>
            <person name="Huang P."/>
            <person name="Jenkins J."/>
            <person name="Grimwood J."/>
            <person name="Barry K."/>
            <person name="Healey A."/>
            <person name="Mamidi S."/>
            <person name="Sreedasyam A."/>
            <person name="Shu S."/>
            <person name="Feldman M."/>
            <person name="Wu J."/>
            <person name="Yu Y."/>
            <person name="Chen C."/>
            <person name="Johnson J."/>
            <person name="Rokhsar D."/>
            <person name="Baxter I."/>
            <person name="Schmutz J."/>
            <person name="Brutnell T."/>
            <person name="Kellogg E."/>
        </authorList>
    </citation>
    <scope>NUCLEOTIDE SEQUENCE [LARGE SCALE GENOMIC DNA]</scope>
</reference>
<name>A0A4U6T1M0_SETVI</name>
<dbReference type="PANTHER" id="PTHR32487">
    <property type="entry name" value="3-OXO-DELTA(4,5)-STEROID 5-BETA-REDUCTASE"/>
    <property type="match status" value="1"/>
</dbReference>
<dbReference type="CDD" id="cd08948">
    <property type="entry name" value="5beta-POR_like_SDR_a"/>
    <property type="match status" value="1"/>
</dbReference>
<evidence type="ECO:0000313" key="2">
    <source>
        <dbReference type="EMBL" id="TKV95457.1"/>
    </source>
</evidence>
<keyword evidence="3" id="KW-1185">Reference proteome</keyword>
<evidence type="ECO:0000259" key="1">
    <source>
        <dbReference type="Pfam" id="PF22917"/>
    </source>
</evidence>
<gene>
    <name evidence="2" type="ORF">SEVIR_9G364200v2</name>
</gene>
<dbReference type="GO" id="GO:0016627">
    <property type="term" value="F:oxidoreductase activity, acting on the CH-CH group of donors"/>
    <property type="evidence" value="ECO:0007669"/>
    <property type="project" value="UniProtKB-ARBA"/>
</dbReference>
<dbReference type="Pfam" id="PF22917">
    <property type="entry name" value="PRISE"/>
    <property type="match status" value="1"/>
</dbReference>
<dbReference type="Gramene" id="TKV95457">
    <property type="protein sequence ID" value="TKV95457"/>
    <property type="gene ID" value="SEVIR_9G364200v2"/>
</dbReference>
<dbReference type="Proteomes" id="UP000298652">
    <property type="component" value="Chromosome 9"/>
</dbReference>
<sequence length="400" mass="44552">MSWWWAGAVGTVRKRQDDLAAVSQSEQAFESVALVVGSTGIVGASLVDILLLPDTPGGPWKVYAISRRPLPPWSLPSSSSVTHIHVDLTDSAAAAEVLTPLIDITHVFYVAWTWRATEEENCEANSAMLRNVLSVVVPNCPALVHVSLQTGTRHYFGRLDSENCVHYPPYTEDMPRLDMPVFYYDQEDVLIDAVARRGGGAVSWSVHRPNIIFGFSPRCAINLVCSLCVYAAVCCKEGTPLRWPGSRGGWEGFITPSDADLVAEHHIWAGFDPMAKNEAFNCSNGDVCTWKKLWPILAGRFGLEWVGYEGEEKRLKLAEAMAGKEALWAEIVEENELVATHVSEVANWWVVDKSLDRYGLEWDILDSMNKSKEHGFLGFRNTFRSFNTCIDRLKAHKIVP</sequence>
<dbReference type="InterPro" id="IPR055222">
    <property type="entry name" value="PRISE-like_Rossmann-fold"/>
</dbReference>
<dbReference type="OMA" id="GRPFVFP"/>
<dbReference type="PANTHER" id="PTHR32487:SF0">
    <property type="entry name" value="3-OXO-DELTA(4,5)-STEROID 5-BETA-REDUCTASE"/>
    <property type="match status" value="1"/>
</dbReference>
<dbReference type="InterPro" id="IPR036291">
    <property type="entry name" value="NAD(P)-bd_dom_sf"/>
</dbReference>
<proteinExistence type="predicted"/>
<feature type="domain" description="PRISE-like Rossmann-fold" evidence="1">
    <location>
        <begin position="33"/>
        <end position="400"/>
    </location>
</feature>
<dbReference type="Gene3D" id="3.40.50.720">
    <property type="entry name" value="NAD(P)-binding Rossmann-like Domain"/>
    <property type="match status" value="1"/>
</dbReference>